<sequence>MWKSKAAHNVFDDKVQGLLEGDCIHGFRFYPFGEVVIAYFTPLFPVRRDPTKSISQIAKGHGLLMSVISIGGARGTLTSNHVEGSFWIGLVWKYDLHENLNEPHVYDDFLGRGDFRTSSSGRSLNPEHSTTKSAKELTIKPRKFPEEKPNVHCLGLSFIPYLGRAEKASLRIHEAEQLVPRVGIHHLIYLRKREVVFGTGLVEAREVNAHSPCVIGLRDRNQIGQPNGIQCFLEEVIRLNSSRVFIDVQSMENSVSINPSHIRMAPCQRILILLDSVHDSITIGGKFLPTLMVLVGSTSQILASSTSFISSVLLLVPTRGPNSSSKSSQMASTSA</sequence>
<evidence type="ECO:0000256" key="1">
    <source>
        <dbReference type="SAM" id="MobiDB-lite"/>
    </source>
</evidence>
<dbReference type="EMBL" id="UZAU01000269">
    <property type="status" value="NOT_ANNOTATED_CDS"/>
    <property type="molecule type" value="Genomic_DNA"/>
</dbReference>
<reference evidence="2" key="2">
    <citation type="submission" date="2021-03" db="UniProtKB">
        <authorList>
            <consortium name="EnsemblPlants"/>
        </authorList>
    </citation>
    <scope>IDENTIFICATION</scope>
</reference>
<proteinExistence type="predicted"/>
<organism evidence="2 3">
    <name type="scientific">Cannabis sativa</name>
    <name type="common">Hemp</name>
    <name type="synonym">Marijuana</name>
    <dbReference type="NCBI Taxonomy" id="3483"/>
    <lineage>
        <taxon>Eukaryota</taxon>
        <taxon>Viridiplantae</taxon>
        <taxon>Streptophyta</taxon>
        <taxon>Embryophyta</taxon>
        <taxon>Tracheophyta</taxon>
        <taxon>Spermatophyta</taxon>
        <taxon>Magnoliopsida</taxon>
        <taxon>eudicotyledons</taxon>
        <taxon>Gunneridae</taxon>
        <taxon>Pentapetalae</taxon>
        <taxon>rosids</taxon>
        <taxon>fabids</taxon>
        <taxon>Rosales</taxon>
        <taxon>Cannabaceae</taxon>
        <taxon>Cannabis</taxon>
    </lineage>
</organism>
<dbReference type="Gramene" id="evm.model.03.900">
    <property type="protein sequence ID" value="cds.evm.model.03.900"/>
    <property type="gene ID" value="evm.TU.03.900"/>
</dbReference>
<accession>A0A803PAW4</accession>
<feature type="region of interest" description="Disordered" evidence="1">
    <location>
        <begin position="117"/>
        <end position="138"/>
    </location>
</feature>
<reference evidence="2" key="1">
    <citation type="submission" date="2018-11" db="EMBL/GenBank/DDBJ databases">
        <authorList>
            <person name="Grassa J C."/>
        </authorList>
    </citation>
    <scope>NUCLEOTIDE SEQUENCE [LARGE SCALE GENOMIC DNA]</scope>
</reference>
<evidence type="ECO:0000313" key="2">
    <source>
        <dbReference type="EnsemblPlants" id="cds.evm.model.03.900"/>
    </source>
</evidence>
<dbReference type="EnsemblPlants" id="evm.model.03.900">
    <property type="protein sequence ID" value="cds.evm.model.03.900"/>
    <property type="gene ID" value="evm.TU.03.900"/>
</dbReference>
<name>A0A803PAW4_CANSA</name>
<evidence type="ECO:0000313" key="3">
    <source>
        <dbReference type="Proteomes" id="UP000596661"/>
    </source>
</evidence>
<keyword evidence="3" id="KW-1185">Reference proteome</keyword>
<feature type="compositionally biased region" description="Basic and acidic residues" evidence="1">
    <location>
        <begin position="129"/>
        <end position="138"/>
    </location>
</feature>
<dbReference type="AlphaFoldDB" id="A0A803PAW4"/>
<feature type="compositionally biased region" description="Polar residues" evidence="1">
    <location>
        <begin position="117"/>
        <end position="128"/>
    </location>
</feature>
<dbReference type="Proteomes" id="UP000596661">
    <property type="component" value="Chromosome 3"/>
</dbReference>
<protein>
    <submittedName>
        <fullName evidence="2">Uncharacterized protein</fullName>
    </submittedName>
</protein>